<comment type="similarity">
    <text evidence="1">Belongs to the thioesterase family.</text>
</comment>
<dbReference type="SMART" id="SM00824">
    <property type="entry name" value="PKS_TE"/>
    <property type="match status" value="1"/>
</dbReference>
<evidence type="ECO:0000259" key="3">
    <source>
        <dbReference type="SMART" id="SM00824"/>
    </source>
</evidence>
<keyword evidence="5" id="KW-1185">Reference proteome</keyword>
<protein>
    <submittedName>
        <fullName evidence="4">Thioesterase domain-containing protein</fullName>
    </submittedName>
</protein>
<dbReference type="Pfam" id="PF00975">
    <property type="entry name" value="Thioesterase"/>
    <property type="match status" value="1"/>
</dbReference>
<evidence type="ECO:0000313" key="4">
    <source>
        <dbReference type="EMBL" id="MEU3785621.1"/>
    </source>
</evidence>
<dbReference type="Gene3D" id="3.40.50.1820">
    <property type="entry name" value="alpha/beta hydrolase"/>
    <property type="match status" value="1"/>
</dbReference>
<dbReference type="InterPro" id="IPR001031">
    <property type="entry name" value="Thioesterase"/>
</dbReference>
<gene>
    <name evidence="4" type="ORF">AB0E89_34650</name>
</gene>
<name>A0ABV2ZSR7_9ACTN</name>
<dbReference type="InterPro" id="IPR012223">
    <property type="entry name" value="TEII"/>
</dbReference>
<dbReference type="EMBL" id="JBEZVE010000022">
    <property type="protein sequence ID" value="MEU3785621.1"/>
    <property type="molecule type" value="Genomic_DNA"/>
</dbReference>
<dbReference type="RefSeq" id="WP_334576089.1">
    <property type="nucleotide sequence ID" value="NZ_JBEZVE010000022.1"/>
</dbReference>
<sequence length="262" mass="28785">MVPTHRTTAAALPAQRRAPADRWFRVHRCRAPRAARRLLCFPHAGGTAHLFHGWPAHLPDDVELLAVRYPGRQDRLAEPCVEDMGELADAVTEALAPYTDLPLALFGHSMGSAVAYEVALRWEARGLRPARLLVSGRAAPHRARPAGGVDGDDEALLATVRGLGDYQAEVYDIPELRDLLLPALRADYRLIESYRPDRPVPLRTPVTAYTGRDDASCPAQSVGAWAELTEPGRFTLRSFPGDHFYLVPHEAQLVADIAARLG</sequence>
<dbReference type="PANTHER" id="PTHR11487">
    <property type="entry name" value="THIOESTERASE"/>
    <property type="match status" value="1"/>
</dbReference>
<dbReference type="PANTHER" id="PTHR11487:SF0">
    <property type="entry name" value="S-ACYL FATTY ACID SYNTHASE THIOESTERASE, MEDIUM CHAIN"/>
    <property type="match status" value="1"/>
</dbReference>
<evidence type="ECO:0000313" key="5">
    <source>
        <dbReference type="Proteomes" id="UP001550739"/>
    </source>
</evidence>
<keyword evidence="2" id="KW-0378">Hydrolase</keyword>
<organism evidence="4 5">
    <name type="scientific">Streptomyces sp. 900129855</name>
    <dbReference type="NCBI Taxonomy" id="3155129"/>
    <lineage>
        <taxon>Bacteria</taxon>
        <taxon>Bacillati</taxon>
        <taxon>Actinomycetota</taxon>
        <taxon>Actinomycetes</taxon>
        <taxon>Kitasatosporales</taxon>
        <taxon>Streptomycetaceae</taxon>
        <taxon>Streptomyces</taxon>
    </lineage>
</organism>
<reference evidence="4 5" key="1">
    <citation type="submission" date="2024-06" db="EMBL/GenBank/DDBJ databases">
        <title>The Natural Products Discovery Center: Release of the First 8490 Sequenced Strains for Exploring Actinobacteria Biosynthetic Diversity.</title>
        <authorList>
            <person name="Kalkreuter E."/>
            <person name="Kautsar S.A."/>
            <person name="Yang D."/>
            <person name="Bader C.D."/>
            <person name="Teijaro C.N."/>
            <person name="Fluegel L."/>
            <person name="Davis C.M."/>
            <person name="Simpson J.R."/>
            <person name="Lauterbach L."/>
            <person name="Steele A.D."/>
            <person name="Gui C."/>
            <person name="Meng S."/>
            <person name="Li G."/>
            <person name="Viehrig K."/>
            <person name="Ye F."/>
            <person name="Su P."/>
            <person name="Kiefer A.F."/>
            <person name="Nichols A."/>
            <person name="Cepeda A.J."/>
            <person name="Yan W."/>
            <person name="Fan B."/>
            <person name="Jiang Y."/>
            <person name="Adhikari A."/>
            <person name="Zheng C.-J."/>
            <person name="Schuster L."/>
            <person name="Cowan T.M."/>
            <person name="Smanski M.J."/>
            <person name="Chevrette M.G."/>
            <person name="De Carvalho L.P.S."/>
            <person name="Shen B."/>
        </authorList>
    </citation>
    <scope>NUCLEOTIDE SEQUENCE [LARGE SCALE GENOMIC DNA]</scope>
    <source>
        <strain evidence="4 5">NPDC033843</strain>
    </source>
</reference>
<dbReference type="InterPro" id="IPR029058">
    <property type="entry name" value="AB_hydrolase_fold"/>
</dbReference>
<proteinExistence type="inferred from homology"/>
<evidence type="ECO:0000256" key="1">
    <source>
        <dbReference type="ARBA" id="ARBA00007169"/>
    </source>
</evidence>
<evidence type="ECO:0000256" key="2">
    <source>
        <dbReference type="ARBA" id="ARBA00022801"/>
    </source>
</evidence>
<feature type="domain" description="Thioesterase TesA-like" evidence="3">
    <location>
        <begin position="39"/>
        <end position="261"/>
    </location>
</feature>
<dbReference type="SUPFAM" id="SSF53474">
    <property type="entry name" value="alpha/beta-Hydrolases"/>
    <property type="match status" value="1"/>
</dbReference>
<dbReference type="InterPro" id="IPR020802">
    <property type="entry name" value="TesA-like"/>
</dbReference>
<comment type="caution">
    <text evidence="4">The sequence shown here is derived from an EMBL/GenBank/DDBJ whole genome shotgun (WGS) entry which is preliminary data.</text>
</comment>
<accession>A0ABV2ZSR7</accession>
<dbReference type="Proteomes" id="UP001550739">
    <property type="component" value="Unassembled WGS sequence"/>
</dbReference>